<dbReference type="CDD" id="cd00609">
    <property type="entry name" value="AAT_like"/>
    <property type="match status" value="1"/>
</dbReference>
<dbReference type="InterPro" id="IPR015422">
    <property type="entry name" value="PyrdxlP-dep_Trfase_small"/>
</dbReference>
<comment type="cofactor">
    <cofactor evidence="1">
        <name>pyridoxal 5'-phosphate</name>
        <dbReference type="ChEBI" id="CHEBI:597326"/>
    </cofactor>
</comment>
<proteinExistence type="inferred from homology"/>
<comment type="similarity">
    <text evidence="2">Belongs to the class-I pyridoxal-phosphate-dependent aminotransferase family.</text>
</comment>
<reference evidence="7 8" key="2">
    <citation type="submission" date="2020-03" db="EMBL/GenBank/DDBJ databases">
        <title>Campylobacter portucalensis sp. nov., a new species of Campylobacter isolated from the reproductive tract of bulls.</title>
        <authorList>
            <person name="Silva M.F."/>
            <person name="Pereira G."/>
            <person name="Carneiro C."/>
            <person name="Hemphill A."/>
            <person name="Mateus L."/>
            <person name="Lopes-Da-Costa L."/>
            <person name="Silva E."/>
        </authorList>
    </citation>
    <scope>NUCLEOTIDE SEQUENCE [LARGE SCALE GENOMIC DNA]</scope>
    <source>
        <strain evidence="7 8">FMV-PI01</strain>
    </source>
</reference>
<dbReference type="Pfam" id="PF00155">
    <property type="entry name" value="Aminotran_1_2"/>
    <property type="match status" value="1"/>
</dbReference>
<dbReference type="Gene3D" id="3.90.1150.10">
    <property type="entry name" value="Aspartate Aminotransferase, domain 1"/>
    <property type="match status" value="1"/>
</dbReference>
<evidence type="ECO:0000313" key="7">
    <source>
        <dbReference type="EMBL" id="MSN96820.1"/>
    </source>
</evidence>
<protein>
    <submittedName>
        <fullName evidence="7">Pyridoxal phosphate-dependent aminotransferase</fullName>
    </submittedName>
</protein>
<organism evidence="7 8">
    <name type="scientific">Campylobacter portucalensis</name>
    <dbReference type="NCBI Taxonomy" id="2608384"/>
    <lineage>
        <taxon>Bacteria</taxon>
        <taxon>Pseudomonadati</taxon>
        <taxon>Campylobacterota</taxon>
        <taxon>Epsilonproteobacteria</taxon>
        <taxon>Campylobacterales</taxon>
        <taxon>Campylobacteraceae</taxon>
        <taxon>Campylobacter</taxon>
    </lineage>
</organism>
<dbReference type="InterPro" id="IPR015421">
    <property type="entry name" value="PyrdxlP-dep_Trfase_major"/>
</dbReference>
<dbReference type="Gene3D" id="3.40.640.10">
    <property type="entry name" value="Type I PLP-dependent aspartate aminotransferase-like (Major domain)"/>
    <property type="match status" value="1"/>
</dbReference>
<dbReference type="GO" id="GO:0006520">
    <property type="term" value="P:amino acid metabolic process"/>
    <property type="evidence" value="ECO:0007669"/>
    <property type="project" value="InterPro"/>
</dbReference>
<dbReference type="RefSeq" id="WP_154571085.1">
    <property type="nucleotide sequence ID" value="NZ_VWSJ01000025.1"/>
</dbReference>
<dbReference type="FunFam" id="3.40.640.10:FF:000033">
    <property type="entry name" value="Aspartate aminotransferase"/>
    <property type="match status" value="1"/>
</dbReference>
<accession>A0A6L5WHZ8</accession>
<reference evidence="7 8" key="1">
    <citation type="submission" date="2019-09" db="EMBL/GenBank/DDBJ databases">
        <authorList>
            <person name="Silva M."/>
            <person name="Pereira G."/>
            <person name="Lopes-Da-Costa L."/>
            <person name="Silva E."/>
        </authorList>
    </citation>
    <scope>NUCLEOTIDE SEQUENCE [LARGE SCALE GENOMIC DNA]</scope>
    <source>
        <strain evidence="7 8">FMV-PI01</strain>
    </source>
</reference>
<dbReference type="GO" id="GO:0008483">
    <property type="term" value="F:transaminase activity"/>
    <property type="evidence" value="ECO:0007669"/>
    <property type="project" value="UniProtKB-KW"/>
</dbReference>
<dbReference type="EMBL" id="VWSJ01000025">
    <property type="protein sequence ID" value="MSN96820.1"/>
    <property type="molecule type" value="Genomic_DNA"/>
</dbReference>
<keyword evidence="4 7" id="KW-0808">Transferase</keyword>
<keyword evidence="5" id="KW-0663">Pyridoxal phosphate</keyword>
<gene>
    <name evidence="7" type="ORF">F1B92_06530</name>
</gene>
<sequence>MLAKRVKNISESITIAISTLAKELKAKGEDVLIFSAGEPDFDTPKAIKDAVIQALEEKCKCSKYTPIPGTNDILEAIAYKLKKDNNLEYKTSQILTNVGAKHSLFNLFQVLLEEDDEVIIPAPYWVSYTEIVKFCGAKPVIINTDEKNGFKLNANDLKKAITNKTKLIIFNMPSNPTGAVYSKDEIASLGEVLKDTNIIVASDEIYEKLTYEGDFTSVASVSEDLFKRTITINGLSKCGAMPGWRFGYMASANEEIIKACKKLQSQSTSNISSLVQIGAIPALMGKTDEDIKFMKNEFQKRRDLVYALFQDVENLSLVKPNGAFYAFVNCKKIDEDSMRFCKKLLNEAKVAVVPGIGFGMDGYFRFSFATDEKSIIEGIKRISNFVKNYQI</sequence>
<dbReference type="InterPro" id="IPR015424">
    <property type="entry name" value="PyrdxlP-dep_Trfase"/>
</dbReference>
<evidence type="ECO:0000256" key="4">
    <source>
        <dbReference type="ARBA" id="ARBA00022679"/>
    </source>
</evidence>
<dbReference type="Proteomes" id="UP000476338">
    <property type="component" value="Unassembled WGS sequence"/>
</dbReference>
<dbReference type="PANTHER" id="PTHR46383">
    <property type="entry name" value="ASPARTATE AMINOTRANSFERASE"/>
    <property type="match status" value="1"/>
</dbReference>
<keyword evidence="3 7" id="KW-0032">Aminotransferase</keyword>
<evidence type="ECO:0000259" key="6">
    <source>
        <dbReference type="Pfam" id="PF00155"/>
    </source>
</evidence>
<name>A0A6L5WHZ8_9BACT</name>
<dbReference type="AlphaFoldDB" id="A0A6L5WHZ8"/>
<comment type="caution">
    <text evidence="7">The sequence shown here is derived from an EMBL/GenBank/DDBJ whole genome shotgun (WGS) entry which is preliminary data.</text>
</comment>
<dbReference type="SUPFAM" id="SSF53383">
    <property type="entry name" value="PLP-dependent transferases"/>
    <property type="match status" value="1"/>
</dbReference>
<feature type="domain" description="Aminotransferase class I/classII large" evidence="6">
    <location>
        <begin position="30"/>
        <end position="382"/>
    </location>
</feature>
<evidence type="ECO:0000256" key="1">
    <source>
        <dbReference type="ARBA" id="ARBA00001933"/>
    </source>
</evidence>
<dbReference type="GO" id="GO:0030170">
    <property type="term" value="F:pyridoxal phosphate binding"/>
    <property type="evidence" value="ECO:0007669"/>
    <property type="project" value="InterPro"/>
</dbReference>
<evidence type="ECO:0000313" key="8">
    <source>
        <dbReference type="Proteomes" id="UP000476338"/>
    </source>
</evidence>
<dbReference type="InterPro" id="IPR050596">
    <property type="entry name" value="AspAT/PAT-like"/>
</dbReference>
<evidence type="ECO:0000256" key="3">
    <source>
        <dbReference type="ARBA" id="ARBA00022576"/>
    </source>
</evidence>
<keyword evidence="8" id="KW-1185">Reference proteome</keyword>
<evidence type="ECO:0000256" key="5">
    <source>
        <dbReference type="ARBA" id="ARBA00022898"/>
    </source>
</evidence>
<dbReference type="PANTHER" id="PTHR46383:SF1">
    <property type="entry name" value="ASPARTATE AMINOTRANSFERASE"/>
    <property type="match status" value="1"/>
</dbReference>
<evidence type="ECO:0000256" key="2">
    <source>
        <dbReference type="ARBA" id="ARBA00007441"/>
    </source>
</evidence>
<dbReference type="InterPro" id="IPR004839">
    <property type="entry name" value="Aminotransferase_I/II_large"/>
</dbReference>